<comment type="caution">
    <text evidence="1">The sequence shown here is derived from an EMBL/GenBank/DDBJ whole genome shotgun (WGS) entry which is preliminary data.</text>
</comment>
<sequence length="319" mass="36797">MNKVFRHRIGFTDFVKRSKLVHGDFYGYMEPEGFRMDKNIEIICPLHGSFMQRPQHHVRGVKCPSCAREITNRKPLGAATFIARSKSVHGDLYDYNRVVYVRNDVNVEIVCPIHGVFLQTPDSHLVGRGCNFCSKNQRLSTEQFLERAKKVHGDKYDYSRVDYCSYNVKLTIVCPTHGAWEQLPGNHLRGKGCSFCAKQNVSPKNIRKSAWVSRQKGRRSTLYLIACKTRDTTFQKIGITHNSLKMRFRGAPFLFTKILAITSHDAGLIYDLEKLVARQLRPFRYMPGDRFGGYTECYNFPNTESAVDVIKKTWRTIKQ</sequence>
<evidence type="ECO:0000313" key="2">
    <source>
        <dbReference type="Proteomes" id="UP000290407"/>
    </source>
</evidence>
<protein>
    <recommendedName>
        <fullName evidence="3">DUF723 domain-containing protein</fullName>
    </recommendedName>
</protein>
<accession>A0A4Q2UMY7</accession>
<reference evidence="1 2" key="1">
    <citation type="submission" date="2019-01" db="EMBL/GenBank/DDBJ databases">
        <title>Spirosoma flava sp. nov., a propanil-degrading bacterium isolated from herbicide-contaminated soil.</title>
        <authorList>
            <person name="Zhang L."/>
            <person name="Jiang J.-D."/>
        </authorList>
    </citation>
    <scope>NUCLEOTIDE SEQUENCE [LARGE SCALE GENOMIC DNA]</scope>
    <source>
        <strain evidence="1 2">TY50</strain>
    </source>
</reference>
<proteinExistence type="predicted"/>
<dbReference type="Proteomes" id="UP000290407">
    <property type="component" value="Unassembled WGS sequence"/>
</dbReference>
<dbReference type="RefSeq" id="WP_129598826.1">
    <property type="nucleotide sequence ID" value="NZ_SBLB01000001.1"/>
</dbReference>
<keyword evidence="2" id="KW-1185">Reference proteome</keyword>
<dbReference type="AlphaFoldDB" id="A0A4Q2UMY7"/>
<dbReference type="EMBL" id="SBLB01000001">
    <property type="protein sequence ID" value="RYC70676.1"/>
    <property type="molecule type" value="Genomic_DNA"/>
</dbReference>
<gene>
    <name evidence="1" type="ORF">EQG79_00560</name>
</gene>
<evidence type="ECO:0000313" key="1">
    <source>
        <dbReference type="EMBL" id="RYC70676.1"/>
    </source>
</evidence>
<evidence type="ECO:0008006" key="3">
    <source>
        <dbReference type="Google" id="ProtNLM"/>
    </source>
</evidence>
<name>A0A4Q2UMY7_9BACT</name>
<organism evidence="1 2">
    <name type="scientific">Spirosoma sordidisoli</name>
    <dbReference type="NCBI Taxonomy" id="2502893"/>
    <lineage>
        <taxon>Bacteria</taxon>
        <taxon>Pseudomonadati</taxon>
        <taxon>Bacteroidota</taxon>
        <taxon>Cytophagia</taxon>
        <taxon>Cytophagales</taxon>
        <taxon>Cytophagaceae</taxon>
        <taxon>Spirosoma</taxon>
    </lineage>
</organism>